<dbReference type="PANTHER" id="PTHR43133">
    <property type="entry name" value="RNA POLYMERASE ECF-TYPE SIGMA FACTO"/>
    <property type="match status" value="1"/>
</dbReference>
<dbReference type="EMBL" id="META01000003">
    <property type="protein sequence ID" value="OGB74189.1"/>
    <property type="molecule type" value="Genomic_DNA"/>
</dbReference>
<feature type="domain" description="RNA polymerase sigma factor 70 region 4 type 2" evidence="6">
    <location>
        <begin position="124"/>
        <end position="175"/>
    </location>
</feature>
<dbReference type="GO" id="GO:0016987">
    <property type="term" value="F:sigma factor activity"/>
    <property type="evidence" value="ECO:0007669"/>
    <property type="project" value="UniProtKB-KW"/>
</dbReference>
<dbReference type="GO" id="GO:0003677">
    <property type="term" value="F:DNA binding"/>
    <property type="evidence" value="ECO:0007669"/>
    <property type="project" value="InterPro"/>
</dbReference>
<dbReference type="SUPFAM" id="SSF88946">
    <property type="entry name" value="Sigma2 domain of RNA polymerase sigma factors"/>
    <property type="match status" value="1"/>
</dbReference>
<evidence type="ECO:0008006" key="9">
    <source>
        <dbReference type="Google" id="ProtNLM"/>
    </source>
</evidence>
<dbReference type="PANTHER" id="PTHR43133:SF57">
    <property type="entry name" value="RNA POLYMERASE SIGMA-70 FACTOR"/>
    <property type="match status" value="1"/>
</dbReference>
<dbReference type="InterPro" id="IPR013325">
    <property type="entry name" value="RNA_pol_sigma_r2"/>
</dbReference>
<sequence>MAVLHPARIDTPKELVERACKGDIKSFGRIYELWVDNIYRFTYLKTKDENVAEDLTADVFLRAWKGLKTLKLKSEVRFSTWLFAIARNAVIDYYRTTKQEISFESLPEMPDLEGEVDLYPEQTRLRQALDRIRPEYRQVLTLRYLEDIPIAKVAQMIKKKEGNVRTLTSRALSALKEELES</sequence>
<organism evidence="7 8">
    <name type="scientific">candidate division Kazan bacterium RBG_13_50_9</name>
    <dbReference type="NCBI Taxonomy" id="1798535"/>
    <lineage>
        <taxon>Bacteria</taxon>
        <taxon>Bacteria division Kazan-3B-28</taxon>
    </lineage>
</organism>
<protein>
    <recommendedName>
        <fullName evidence="9">RNA polymerase subunit sigma-24</fullName>
    </recommendedName>
</protein>
<dbReference type="InterPro" id="IPR039425">
    <property type="entry name" value="RNA_pol_sigma-70-like"/>
</dbReference>
<evidence type="ECO:0000259" key="5">
    <source>
        <dbReference type="Pfam" id="PF04542"/>
    </source>
</evidence>
<dbReference type="InterPro" id="IPR007627">
    <property type="entry name" value="RNA_pol_sigma70_r2"/>
</dbReference>
<evidence type="ECO:0000256" key="3">
    <source>
        <dbReference type="ARBA" id="ARBA00023082"/>
    </source>
</evidence>
<evidence type="ECO:0000259" key="6">
    <source>
        <dbReference type="Pfam" id="PF08281"/>
    </source>
</evidence>
<evidence type="ECO:0000313" key="8">
    <source>
        <dbReference type="Proteomes" id="UP000176651"/>
    </source>
</evidence>
<keyword evidence="3" id="KW-0731">Sigma factor</keyword>
<evidence type="ECO:0000256" key="2">
    <source>
        <dbReference type="ARBA" id="ARBA00023015"/>
    </source>
</evidence>
<keyword evidence="4" id="KW-0804">Transcription</keyword>
<dbReference type="GO" id="GO:0006352">
    <property type="term" value="P:DNA-templated transcription initiation"/>
    <property type="evidence" value="ECO:0007669"/>
    <property type="project" value="InterPro"/>
</dbReference>
<dbReference type="SUPFAM" id="SSF88659">
    <property type="entry name" value="Sigma3 and sigma4 domains of RNA polymerase sigma factors"/>
    <property type="match status" value="1"/>
</dbReference>
<gene>
    <name evidence="7" type="ORF">A2V68_00190</name>
</gene>
<dbReference type="InterPro" id="IPR036388">
    <property type="entry name" value="WH-like_DNA-bd_sf"/>
</dbReference>
<evidence type="ECO:0000313" key="7">
    <source>
        <dbReference type="EMBL" id="OGB74189.1"/>
    </source>
</evidence>
<comment type="caution">
    <text evidence="7">The sequence shown here is derived from an EMBL/GenBank/DDBJ whole genome shotgun (WGS) entry which is preliminary data.</text>
</comment>
<dbReference type="InterPro" id="IPR013249">
    <property type="entry name" value="RNA_pol_sigma70_r4_t2"/>
</dbReference>
<dbReference type="Pfam" id="PF04542">
    <property type="entry name" value="Sigma70_r2"/>
    <property type="match status" value="1"/>
</dbReference>
<dbReference type="NCBIfam" id="TIGR02937">
    <property type="entry name" value="sigma70-ECF"/>
    <property type="match status" value="1"/>
</dbReference>
<evidence type="ECO:0000256" key="4">
    <source>
        <dbReference type="ARBA" id="ARBA00023163"/>
    </source>
</evidence>
<dbReference type="InterPro" id="IPR013324">
    <property type="entry name" value="RNA_pol_sigma_r3/r4-like"/>
</dbReference>
<comment type="similarity">
    <text evidence="1">Belongs to the sigma-70 factor family. ECF subfamily.</text>
</comment>
<dbReference type="Pfam" id="PF08281">
    <property type="entry name" value="Sigma70_r4_2"/>
    <property type="match status" value="1"/>
</dbReference>
<dbReference type="Gene3D" id="1.10.1740.10">
    <property type="match status" value="1"/>
</dbReference>
<name>A0A1F4NS03_UNCK3</name>
<proteinExistence type="inferred from homology"/>
<feature type="domain" description="RNA polymerase sigma-70 region 2" evidence="5">
    <location>
        <begin position="31"/>
        <end position="98"/>
    </location>
</feature>
<dbReference type="Proteomes" id="UP000176651">
    <property type="component" value="Unassembled WGS sequence"/>
</dbReference>
<dbReference type="Gene3D" id="1.10.10.10">
    <property type="entry name" value="Winged helix-like DNA-binding domain superfamily/Winged helix DNA-binding domain"/>
    <property type="match status" value="1"/>
</dbReference>
<dbReference type="InterPro" id="IPR014284">
    <property type="entry name" value="RNA_pol_sigma-70_dom"/>
</dbReference>
<reference evidence="7 8" key="1">
    <citation type="journal article" date="2016" name="Nat. Commun.">
        <title>Thousands of microbial genomes shed light on interconnected biogeochemical processes in an aquifer system.</title>
        <authorList>
            <person name="Anantharaman K."/>
            <person name="Brown C.T."/>
            <person name="Hug L.A."/>
            <person name="Sharon I."/>
            <person name="Castelle C.J."/>
            <person name="Probst A.J."/>
            <person name="Thomas B.C."/>
            <person name="Singh A."/>
            <person name="Wilkins M.J."/>
            <person name="Karaoz U."/>
            <person name="Brodie E.L."/>
            <person name="Williams K.H."/>
            <person name="Hubbard S.S."/>
            <person name="Banfield J.F."/>
        </authorList>
    </citation>
    <scope>NUCLEOTIDE SEQUENCE [LARGE SCALE GENOMIC DNA]</scope>
</reference>
<evidence type="ECO:0000256" key="1">
    <source>
        <dbReference type="ARBA" id="ARBA00010641"/>
    </source>
</evidence>
<dbReference type="AlphaFoldDB" id="A0A1F4NS03"/>
<accession>A0A1F4NS03</accession>
<keyword evidence="2" id="KW-0805">Transcription regulation</keyword>
<dbReference type="STRING" id="1798535.A2V68_00190"/>